<gene>
    <name evidence="2" type="ORF">LA76x_3051</name>
</gene>
<dbReference type="KEGG" id="lab:LA76x_3051"/>
<dbReference type="OrthoDB" id="9810174at2"/>
<dbReference type="InterPro" id="IPR037053">
    <property type="entry name" value="Phage_tail_collar_dom_sf"/>
</dbReference>
<dbReference type="SUPFAM" id="SSF88874">
    <property type="entry name" value="Receptor-binding domain of short tail fibre protein gp12"/>
    <property type="match status" value="1"/>
</dbReference>
<reference evidence="2 3" key="1">
    <citation type="journal article" date="2015" name="BMC Genomics">
        <title>Comparative genomics and metabolic profiling of the genus Lysobacter.</title>
        <authorList>
            <person name="de Bruijn I."/>
            <person name="Cheng X."/>
            <person name="de Jager V."/>
            <person name="Exposito R.G."/>
            <person name="Watrous J."/>
            <person name="Patel N."/>
            <person name="Postma J."/>
            <person name="Dorrestein P.C."/>
            <person name="Kobayashi D."/>
            <person name="Raaijmakers J.M."/>
        </authorList>
    </citation>
    <scope>NUCLEOTIDE SEQUENCE [LARGE SCALE GENOMIC DNA]</scope>
    <source>
        <strain evidence="2 3">76</strain>
    </source>
</reference>
<accession>A0A0S2DR65</accession>
<organism evidence="2 3">
    <name type="scientific">Lysobacter antibioticus</name>
    <dbReference type="NCBI Taxonomy" id="84531"/>
    <lineage>
        <taxon>Bacteria</taxon>
        <taxon>Pseudomonadati</taxon>
        <taxon>Pseudomonadota</taxon>
        <taxon>Gammaproteobacteria</taxon>
        <taxon>Lysobacterales</taxon>
        <taxon>Lysobacteraceae</taxon>
        <taxon>Lysobacter</taxon>
    </lineage>
</organism>
<proteinExistence type="predicted"/>
<dbReference type="STRING" id="84531.LA76x_3051"/>
<dbReference type="EMBL" id="CP011129">
    <property type="protein sequence ID" value="ALN81179.1"/>
    <property type="molecule type" value="Genomic_DNA"/>
</dbReference>
<dbReference type="eggNOG" id="COG4675">
    <property type="taxonomic scope" value="Bacteria"/>
</dbReference>
<evidence type="ECO:0000313" key="2">
    <source>
        <dbReference type="EMBL" id="ALN81179.1"/>
    </source>
</evidence>
<dbReference type="Pfam" id="PF07484">
    <property type="entry name" value="Collar"/>
    <property type="match status" value="1"/>
</dbReference>
<dbReference type="InterPro" id="IPR011083">
    <property type="entry name" value="Phage_tail_collar_dom"/>
</dbReference>
<dbReference type="Proteomes" id="UP000060787">
    <property type="component" value="Chromosome"/>
</dbReference>
<dbReference type="PATRIC" id="fig|84531.7.peg.138"/>
<dbReference type="KEGG" id="laq:GLA29479_136"/>
<feature type="domain" description="Phage tail collar" evidence="1">
    <location>
        <begin position="7"/>
        <end position="63"/>
    </location>
</feature>
<protein>
    <submittedName>
        <fullName evidence="2">Phage Tail Collar domain protein</fullName>
    </submittedName>
</protein>
<dbReference type="Gene3D" id="3.90.1340.10">
    <property type="entry name" value="Phage tail collar domain"/>
    <property type="match status" value="1"/>
</dbReference>
<keyword evidence="3" id="KW-1185">Reference proteome</keyword>
<dbReference type="AlphaFoldDB" id="A0A0S2DR65"/>
<dbReference type="RefSeq" id="WP_057918296.1">
    <property type="nucleotide sequence ID" value="NZ_CP011129.1"/>
</dbReference>
<evidence type="ECO:0000259" key="1">
    <source>
        <dbReference type="Pfam" id="PF07484"/>
    </source>
</evidence>
<sequence length="176" mass="18404">MSEPFVGEIRLFGFGRTPNGWFPCDGSLQPISEYEVLFTLIGTTYGGDGQSTFAVPDLRSRVPIHSGTGPGLSNYVIGQASGSESVTLIGTQMPAHTHTMFATTSLATSNTPAANVQPGALSGDTMYLTDITGLPPIPEAATAVTPAGNTQPHANLMPTLTVQYCIAWAGIFPQQS</sequence>
<evidence type="ECO:0000313" key="3">
    <source>
        <dbReference type="Proteomes" id="UP000060787"/>
    </source>
</evidence>
<name>A0A0S2DR65_LYSAN</name>